<evidence type="ECO:0000313" key="2">
    <source>
        <dbReference type="Proteomes" id="UP001063350"/>
    </source>
</evidence>
<dbReference type="KEGG" id="ddu:GF1_16820"/>
<name>A0A915U9U9_9BACT</name>
<proteinExistence type="predicted"/>
<protein>
    <submittedName>
        <fullName evidence="1">Uncharacterized protein</fullName>
    </submittedName>
</protein>
<accession>A0A915U9U9</accession>
<reference evidence="1" key="1">
    <citation type="submission" date="2020-12" db="EMBL/GenBank/DDBJ databases">
        <title>Desulfobium dissulfuricans gen. nov., sp. nov., a novel mesophilic, sulfate-reducing bacterium isolated from a deep-sea hydrothermal vent.</title>
        <authorList>
            <person name="Hashimoto Y."/>
            <person name="Tame A."/>
            <person name="Sawayama S."/>
            <person name="Miyazaki J."/>
            <person name="Takai K."/>
            <person name="Nakagawa S."/>
        </authorList>
    </citation>
    <scope>NUCLEOTIDE SEQUENCE</scope>
    <source>
        <strain evidence="1">GF1</strain>
    </source>
</reference>
<organism evidence="1 2">
    <name type="scientific">Desulfolithobacter dissulfuricans</name>
    <dbReference type="NCBI Taxonomy" id="2795293"/>
    <lineage>
        <taxon>Bacteria</taxon>
        <taxon>Pseudomonadati</taxon>
        <taxon>Thermodesulfobacteriota</taxon>
        <taxon>Desulfobulbia</taxon>
        <taxon>Desulfobulbales</taxon>
        <taxon>Desulfobulbaceae</taxon>
        <taxon>Desulfolithobacter</taxon>
    </lineage>
</organism>
<gene>
    <name evidence="1" type="ORF">GF1_16820</name>
</gene>
<dbReference type="Proteomes" id="UP001063350">
    <property type="component" value="Chromosome"/>
</dbReference>
<evidence type="ECO:0000313" key="1">
    <source>
        <dbReference type="EMBL" id="BCO09306.1"/>
    </source>
</evidence>
<sequence>MYVQCDKKQIQELVRRERKYRRLLEKCLYALNMIPNSPIPGLEKDSYQLASEIEKFLDRLDRS</sequence>
<keyword evidence="2" id="KW-1185">Reference proteome</keyword>
<dbReference type="AlphaFoldDB" id="A0A915U9U9"/>
<dbReference type="EMBL" id="AP024233">
    <property type="protein sequence ID" value="BCO09306.1"/>
    <property type="molecule type" value="Genomic_DNA"/>
</dbReference>